<dbReference type="EMBL" id="MSFK01000002">
    <property type="protein sequence ID" value="PWY95910.1"/>
    <property type="molecule type" value="Genomic_DNA"/>
</dbReference>
<protein>
    <submittedName>
        <fullName evidence="1">Uncharacterized protein</fullName>
    </submittedName>
</protein>
<dbReference type="STRING" id="1450535.A0A317XGC7"/>
<dbReference type="AlphaFoldDB" id="A0A317XGC7"/>
<sequence>MRTTRNTAISGALSISGQSTRIRLYYGSSWGEEGSDDFPENALRVGGVSLWGLDGDIVDRLPNDTKDYEAGVSSGSGIRRTLDRHGVDVIDVQFGDRQSSLELDSDHKLNLLVRARCDDPTDQGWISLARDLHMNMLQEELREVNIKIIGSHSGQEASEFPCTPDDDIFPIWKEVAETIMKQIDLADVYSLACYRMGWSGSDDECPPTVVLGVNPRSSRNWNPPRDLILGILETFKLDCVAVHIREDSHVFADEYQRTVAVVSASDCEDGIGLGSTVGPHGSRYPHGTMGGWFELQDSITGYWVSLALTCSHCIFPHEETLSDSQLEDVESWKRGGVYLQDERARKPLYIDAPILGALQNGLAKLEYQIEDLQANKTYQNVIRANENDESVLPRKLSLWNRNRKAIMKHTKEVKAMTEFIQTGQFVFGLIFAASGRKEEPASDSPANTAPMLSIRDWALIESIRGPFAGPNYIPKWQVPESSKLVGFDFGVPKPDERLHKFGSATGVTEGVYNGLKTAIFTTRIVDGEKVTVQTWEHTILSALSDVPVAQQGDHGSLLLNKRKEVVGMIFGGASGGEIAYFTHISDIISDIKNMTGASEVRLRT</sequence>
<dbReference type="OrthoDB" id="5424209at2759"/>
<evidence type="ECO:0000313" key="2">
    <source>
        <dbReference type="Proteomes" id="UP000246702"/>
    </source>
</evidence>
<proteinExistence type="predicted"/>
<gene>
    <name evidence="1" type="ORF">BO94DRAFT_581066</name>
</gene>
<name>A0A317XGC7_9EURO</name>
<evidence type="ECO:0000313" key="1">
    <source>
        <dbReference type="EMBL" id="PWY95910.1"/>
    </source>
</evidence>
<reference evidence="1 2" key="1">
    <citation type="submission" date="2016-12" db="EMBL/GenBank/DDBJ databases">
        <title>The genomes of Aspergillus section Nigri reveals drivers in fungal speciation.</title>
        <authorList>
            <consortium name="DOE Joint Genome Institute"/>
            <person name="Vesth T.C."/>
            <person name="Nybo J."/>
            <person name="Theobald S."/>
            <person name="Brandl J."/>
            <person name="Frisvad J.C."/>
            <person name="Nielsen K.F."/>
            <person name="Lyhne E.K."/>
            <person name="Kogle M.E."/>
            <person name="Kuo A."/>
            <person name="Riley R."/>
            <person name="Clum A."/>
            <person name="Nolan M."/>
            <person name="Lipzen A."/>
            <person name="Salamov A."/>
            <person name="Henrissat B."/>
            <person name="Wiebenga A."/>
            <person name="De Vries R.P."/>
            <person name="Grigoriev I.V."/>
            <person name="Mortensen U.H."/>
            <person name="Andersen M.R."/>
            <person name="Baker S.E."/>
        </authorList>
    </citation>
    <scope>NUCLEOTIDE SEQUENCE [LARGE SCALE GENOMIC DNA]</scope>
    <source>
        <strain evidence="1 2">CBS 115572</strain>
    </source>
</reference>
<dbReference type="RefSeq" id="XP_025472671.1">
    <property type="nucleotide sequence ID" value="XM_025615366.1"/>
</dbReference>
<keyword evidence="2" id="KW-1185">Reference proteome</keyword>
<accession>A0A317XGC7</accession>
<organism evidence="1 2">
    <name type="scientific">Aspergillus sclerotioniger CBS 115572</name>
    <dbReference type="NCBI Taxonomy" id="1450535"/>
    <lineage>
        <taxon>Eukaryota</taxon>
        <taxon>Fungi</taxon>
        <taxon>Dikarya</taxon>
        <taxon>Ascomycota</taxon>
        <taxon>Pezizomycotina</taxon>
        <taxon>Eurotiomycetes</taxon>
        <taxon>Eurotiomycetidae</taxon>
        <taxon>Eurotiales</taxon>
        <taxon>Aspergillaceae</taxon>
        <taxon>Aspergillus</taxon>
        <taxon>Aspergillus subgen. Circumdati</taxon>
    </lineage>
</organism>
<dbReference type="Proteomes" id="UP000246702">
    <property type="component" value="Unassembled WGS sequence"/>
</dbReference>
<dbReference type="GeneID" id="37117509"/>
<comment type="caution">
    <text evidence="1">The sequence shown here is derived from an EMBL/GenBank/DDBJ whole genome shotgun (WGS) entry which is preliminary data.</text>
</comment>